<dbReference type="InParanoid" id="A0A7M7QJ97"/>
<name>A0A7M7QJ97_NASVI</name>
<evidence type="ECO:0000256" key="2">
    <source>
        <dbReference type="SAM" id="MobiDB-lite"/>
    </source>
</evidence>
<keyword evidence="4" id="KW-1185">Reference proteome</keyword>
<evidence type="ECO:0000256" key="1">
    <source>
        <dbReference type="SAM" id="Coils"/>
    </source>
</evidence>
<dbReference type="RefSeq" id="XP_031787433.1">
    <property type="nucleotide sequence ID" value="XM_031931573.1"/>
</dbReference>
<dbReference type="SMR" id="A0A7M7QJ97"/>
<feature type="compositionally biased region" description="Basic and acidic residues" evidence="2">
    <location>
        <begin position="68"/>
        <end position="119"/>
    </location>
</feature>
<feature type="region of interest" description="Disordered" evidence="2">
    <location>
        <begin position="17"/>
        <end position="125"/>
    </location>
</feature>
<evidence type="ECO:0000313" key="3">
    <source>
        <dbReference type="EnsemblMetazoa" id="XP_031787433"/>
    </source>
</evidence>
<dbReference type="GeneID" id="100679749"/>
<accession>A0A7M7QJ97</accession>
<reference evidence="3" key="1">
    <citation type="submission" date="2021-01" db="UniProtKB">
        <authorList>
            <consortium name="EnsemblMetazoa"/>
        </authorList>
    </citation>
    <scope>IDENTIFICATION</scope>
</reference>
<proteinExistence type="predicted"/>
<dbReference type="AlphaFoldDB" id="A0A7M7QJ97"/>
<dbReference type="KEGG" id="nvi:100679749"/>
<keyword evidence="1" id="KW-0175">Coiled coil</keyword>
<organism evidence="3 4">
    <name type="scientific">Nasonia vitripennis</name>
    <name type="common">Parasitic wasp</name>
    <dbReference type="NCBI Taxonomy" id="7425"/>
    <lineage>
        <taxon>Eukaryota</taxon>
        <taxon>Metazoa</taxon>
        <taxon>Ecdysozoa</taxon>
        <taxon>Arthropoda</taxon>
        <taxon>Hexapoda</taxon>
        <taxon>Insecta</taxon>
        <taxon>Pterygota</taxon>
        <taxon>Neoptera</taxon>
        <taxon>Endopterygota</taxon>
        <taxon>Hymenoptera</taxon>
        <taxon>Apocrita</taxon>
        <taxon>Proctotrupomorpha</taxon>
        <taxon>Chalcidoidea</taxon>
        <taxon>Pteromalidae</taxon>
        <taxon>Pteromalinae</taxon>
        <taxon>Nasonia</taxon>
    </lineage>
</organism>
<protein>
    <submittedName>
        <fullName evidence="3">Uncharacterized protein</fullName>
    </submittedName>
</protein>
<evidence type="ECO:0000313" key="4">
    <source>
        <dbReference type="Proteomes" id="UP000002358"/>
    </source>
</evidence>
<feature type="coiled-coil region" evidence="1">
    <location>
        <begin position="143"/>
        <end position="191"/>
    </location>
</feature>
<feature type="compositionally biased region" description="Basic and acidic residues" evidence="2">
    <location>
        <begin position="43"/>
        <end position="54"/>
    </location>
</feature>
<dbReference type="Proteomes" id="UP000002358">
    <property type="component" value="Unassembled WGS sequence"/>
</dbReference>
<dbReference type="EnsemblMetazoa" id="XM_031931573">
    <property type="protein sequence ID" value="XP_031787433"/>
    <property type="gene ID" value="LOC100679749"/>
</dbReference>
<sequence>MQKKLEKYLSLVVTKLDDNSNPDNVLKTTEKVSKENSQASLTEDEKDKFSESKVVEAANFEEDETEVEENKSADTEVKDVVARSVQDEKKVDKKQTSCSKLDHDANEKVPESQKENEARLKKKPKTSKVKIISDIKIPSRKELESQSKELEKKSKQILWLEQKIKKLRIENQDLLKNNAQLLEKNRSLKKEVTKYVSLNTDLQKQVVEKMKEFHGCRFKLQNSWRTLQYQRQ</sequence>